<name>A0ABQ9F0W2_TEGGR</name>
<protein>
    <recommendedName>
        <fullName evidence="4">NADH dehydrogenase subunit 4L</fullName>
    </recommendedName>
</protein>
<keyword evidence="1" id="KW-0472">Membrane</keyword>
<evidence type="ECO:0000313" key="2">
    <source>
        <dbReference type="EMBL" id="KAJ8309255.1"/>
    </source>
</evidence>
<proteinExistence type="predicted"/>
<evidence type="ECO:0000256" key="1">
    <source>
        <dbReference type="SAM" id="Phobius"/>
    </source>
</evidence>
<sequence length="85" mass="10364">MSVFFFHTLLAYILVQRINLYILILMSESTDIFIFEFNLLFHVIVYYCHFILYQFPNMKFCYFICIFYNDNGKISFSDNCSYELT</sequence>
<dbReference type="Proteomes" id="UP001217089">
    <property type="component" value="Unassembled WGS sequence"/>
</dbReference>
<feature type="transmembrane region" description="Helical" evidence="1">
    <location>
        <begin position="33"/>
        <end position="53"/>
    </location>
</feature>
<accession>A0ABQ9F0W2</accession>
<reference evidence="2 3" key="1">
    <citation type="submission" date="2022-12" db="EMBL/GenBank/DDBJ databases">
        <title>Chromosome-level genome of Tegillarca granosa.</title>
        <authorList>
            <person name="Kim J."/>
        </authorList>
    </citation>
    <scope>NUCLEOTIDE SEQUENCE [LARGE SCALE GENOMIC DNA]</scope>
    <source>
        <strain evidence="2">Teg-2019</strain>
        <tissue evidence="2">Adductor muscle</tissue>
    </source>
</reference>
<gene>
    <name evidence="2" type="ORF">KUTeg_014129</name>
</gene>
<comment type="caution">
    <text evidence="2">The sequence shown here is derived from an EMBL/GenBank/DDBJ whole genome shotgun (WGS) entry which is preliminary data.</text>
</comment>
<evidence type="ECO:0000313" key="3">
    <source>
        <dbReference type="Proteomes" id="UP001217089"/>
    </source>
</evidence>
<dbReference type="EMBL" id="JARBDR010000657">
    <property type="protein sequence ID" value="KAJ8309255.1"/>
    <property type="molecule type" value="Genomic_DNA"/>
</dbReference>
<organism evidence="2 3">
    <name type="scientific">Tegillarca granosa</name>
    <name type="common">Malaysian cockle</name>
    <name type="synonym">Anadara granosa</name>
    <dbReference type="NCBI Taxonomy" id="220873"/>
    <lineage>
        <taxon>Eukaryota</taxon>
        <taxon>Metazoa</taxon>
        <taxon>Spiralia</taxon>
        <taxon>Lophotrochozoa</taxon>
        <taxon>Mollusca</taxon>
        <taxon>Bivalvia</taxon>
        <taxon>Autobranchia</taxon>
        <taxon>Pteriomorphia</taxon>
        <taxon>Arcoida</taxon>
        <taxon>Arcoidea</taxon>
        <taxon>Arcidae</taxon>
        <taxon>Tegillarca</taxon>
    </lineage>
</organism>
<keyword evidence="1" id="KW-0812">Transmembrane</keyword>
<keyword evidence="3" id="KW-1185">Reference proteome</keyword>
<evidence type="ECO:0008006" key="4">
    <source>
        <dbReference type="Google" id="ProtNLM"/>
    </source>
</evidence>
<keyword evidence="1" id="KW-1133">Transmembrane helix</keyword>